<dbReference type="PANTHER" id="PTHR30046">
    <property type="entry name" value="FLAGELLAR M-RING PROTEIN"/>
    <property type="match status" value="1"/>
</dbReference>
<comment type="subcellular location">
    <subcellularLocation>
        <location evidence="1 9">Bacterial flagellum basal body</location>
    </subcellularLocation>
    <subcellularLocation>
        <location evidence="2">Cell membrane</location>
        <topology evidence="2">Multi-pass membrane protein</topology>
    </subcellularLocation>
</comment>
<dbReference type="GO" id="GO:0071973">
    <property type="term" value="P:bacterial-type flagellum-dependent cell motility"/>
    <property type="evidence" value="ECO:0007669"/>
    <property type="project" value="InterPro"/>
</dbReference>
<keyword evidence="5 11" id="KW-0812">Transmembrane</keyword>
<feature type="region of interest" description="Disordered" evidence="10">
    <location>
        <begin position="286"/>
        <end position="323"/>
    </location>
</feature>
<evidence type="ECO:0000256" key="5">
    <source>
        <dbReference type="ARBA" id="ARBA00022692"/>
    </source>
</evidence>
<evidence type="ECO:0000256" key="1">
    <source>
        <dbReference type="ARBA" id="ARBA00004117"/>
    </source>
</evidence>
<keyword evidence="6 11" id="KW-1133">Transmembrane helix</keyword>
<reference evidence="12 13" key="1">
    <citation type="submission" date="2015-12" db="EMBL/GenBank/DDBJ databases">
        <title>Complete genome of Roseateles depolymerans KCTC 42856.</title>
        <authorList>
            <person name="Kim K.M."/>
        </authorList>
    </citation>
    <scope>NUCLEOTIDE SEQUENCE [LARGE SCALE GENOMIC DNA]</scope>
    <source>
        <strain evidence="12 13">KCTC 42856</strain>
    </source>
</reference>
<dbReference type="InterPro" id="IPR043427">
    <property type="entry name" value="YscJ/FliF"/>
</dbReference>
<dbReference type="PANTHER" id="PTHR30046:SF0">
    <property type="entry name" value="FLAGELLAR M-RING PROTEIN"/>
    <property type="match status" value="1"/>
</dbReference>
<dbReference type="PRINTS" id="PR01009">
    <property type="entry name" value="FLGMRINGFLIF"/>
</dbReference>
<dbReference type="OrthoDB" id="8554211at2"/>
<dbReference type="InterPro" id="IPR013556">
    <property type="entry name" value="Flag_M-ring_C"/>
</dbReference>
<keyword evidence="12" id="KW-0282">Flagellum</keyword>
<dbReference type="AlphaFoldDB" id="A0A0U3MWA5"/>
<feature type="transmembrane region" description="Helical" evidence="11">
    <location>
        <begin position="36"/>
        <end position="55"/>
    </location>
</feature>
<evidence type="ECO:0000313" key="13">
    <source>
        <dbReference type="Proteomes" id="UP000060699"/>
    </source>
</evidence>
<dbReference type="PIRSF" id="PIRSF004862">
    <property type="entry name" value="FliF"/>
    <property type="match status" value="1"/>
</dbReference>
<dbReference type="GO" id="GO:0009431">
    <property type="term" value="C:bacterial-type flagellum basal body, MS ring"/>
    <property type="evidence" value="ECO:0007669"/>
    <property type="project" value="InterPro"/>
</dbReference>
<keyword evidence="12" id="KW-0969">Cilium</keyword>
<dbReference type="InterPro" id="IPR000067">
    <property type="entry name" value="FlgMring_FliF"/>
</dbReference>
<dbReference type="Pfam" id="PF01514">
    <property type="entry name" value="YscJ_FliF"/>
    <property type="match status" value="1"/>
</dbReference>
<organism evidence="12 13">
    <name type="scientific">Roseateles depolymerans</name>
    <dbReference type="NCBI Taxonomy" id="76731"/>
    <lineage>
        <taxon>Bacteria</taxon>
        <taxon>Pseudomonadati</taxon>
        <taxon>Pseudomonadota</taxon>
        <taxon>Betaproteobacteria</taxon>
        <taxon>Burkholderiales</taxon>
        <taxon>Sphaerotilaceae</taxon>
        <taxon>Roseateles</taxon>
    </lineage>
</organism>
<comment type="similarity">
    <text evidence="3 9">Belongs to the FliF family.</text>
</comment>
<dbReference type="RefSeq" id="WP_058934535.1">
    <property type="nucleotide sequence ID" value="NZ_CP013729.1"/>
</dbReference>
<keyword evidence="7 11" id="KW-0472">Membrane</keyword>
<proteinExistence type="inferred from homology"/>
<evidence type="ECO:0000256" key="10">
    <source>
        <dbReference type="SAM" id="MobiDB-lite"/>
    </source>
</evidence>
<evidence type="ECO:0000313" key="12">
    <source>
        <dbReference type="EMBL" id="ALV06212.1"/>
    </source>
</evidence>
<dbReference type="PATRIC" id="fig|76731.3.peg.1772"/>
<keyword evidence="13" id="KW-1185">Reference proteome</keyword>
<gene>
    <name evidence="12" type="ORF">RD2015_1730</name>
</gene>
<evidence type="ECO:0000256" key="7">
    <source>
        <dbReference type="ARBA" id="ARBA00023136"/>
    </source>
</evidence>
<dbReference type="GO" id="GO:0003774">
    <property type="term" value="F:cytoskeletal motor activity"/>
    <property type="evidence" value="ECO:0007669"/>
    <property type="project" value="InterPro"/>
</dbReference>
<evidence type="ECO:0000256" key="9">
    <source>
        <dbReference type="PIRNR" id="PIRNR004862"/>
    </source>
</evidence>
<dbReference type="NCBIfam" id="TIGR00206">
    <property type="entry name" value="fliF"/>
    <property type="match status" value="1"/>
</dbReference>
<dbReference type="EMBL" id="CP013729">
    <property type="protein sequence ID" value="ALV06212.1"/>
    <property type="molecule type" value="Genomic_DNA"/>
</dbReference>
<dbReference type="GO" id="GO:0005886">
    <property type="term" value="C:plasma membrane"/>
    <property type="evidence" value="ECO:0007669"/>
    <property type="project" value="UniProtKB-SubCell"/>
</dbReference>
<evidence type="ECO:0000256" key="2">
    <source>
        <dbReference type="ARBA" id="ARBA00004651"/>
    </source>
</evidence>
<accession>A0A0U3MWA5</accession>
<evidence type="ECO:0000256" key="8">
    <source>
        <dbReference type="ARBA" id="ARBA00023143"/>
    </source>
</evidence>
<keyword evidence="4" id="KW-1003">Cell membrane</keyword>
<dbReference type="InterPro" id="IPR045851">
    <property type="entry name" value="AMP-bd_C_sf"/>
</dbReference>
<dbReference type="InterPro" id="IPR006182">
    <property type="entry name" value="FliF_N_dom"/>
</dbReference>
<keyword evidence="12" id="KW-0966">Cell projection</keyword>
<comment type="function">
    <text evidence="9">The M ring may be actively involved in energy transduction.</text>
</comment>
<evidence type="ECO:0000256" key="4">
    <source>
        <dbReference type="ARBA" id="ARBA00022475"/>
    </source>
</evidence>
<feature type="compositionally biased region" description="Polar residues" evidence="10">
    <location>
        <begin position="296"/>
        <end position="315"/>
    </location>
</feature>
<dbReference type="Gene3D" id="3.30.300.30">
    <property type="match status" value="1"/>
</dbReference>
<protein>
    <recommendedName>
        <fullName evidence="9">Flagellar M-ring protein</fullName>
    </recommendedName>
</protein>
<dbReference type="Pfam" id="PF08345">
    <property type="entry name" value="YscJ_FliF_C"/>
    <property type="match status" value="1"/>
</dbReference>
<dbReference type="STRING" id="76731.RD2015_1730"/>
<evidence type="ECO:0000256" key="6">
    <source>
        <dbReference type="ARBA" id="ARBA00022989"/>
    </source>
</evidence>
<dbReference type="KEGG" id="rdp:RD2015_1730"/>
<feature type="transmembrane region" description="Helical" evidence="11">
    <location>
        <begin position="466"/>
        <end position="484"/>
    </location>
</feature>
<dbReference type="Proteomes" id="UP000060699">
    <property type="component" value="Chromosome"/>
</dbReference>
<keyword evidence="8 9" id="KW-0975">Bacterial flagellum</keyword>
<sequence length="570" mass="60719">MDNALSSPAAGLPDVKPEAPQSFPARLAAMPTKSKLMLGGGLAALMAVIVAMTMMTSKGDYRPLFSGLSDKDGGAVIAQLAQMNVPYRNEPGGTIMVPASQVYDLRMKLASQGLPKGGIVGFELMDKQSIGQTQFNERLNFQRGLEGELTRTITAMADVADARVHLAIPQQNGFFREQQKPSASVMLTLRGGRSLDRNQIAGIVHLVSSSVPELNPKAVSVLDSTGTLLSNNTDNNGTGLDSQQLLYKQQVENNLNKRIAELLEPVVGRDNLRSTVTADVDFNQVESTAEEFKPNQGPNTQSSVRRMNSEEQIGSTPPVPTGVPGATTNQVPPQATAPINGQAQQLQPAGTSGGSQNTRRVNGTEFEVDRTVRVTRNAIGQVRRLNAAVVVNQKTVTDAKGKTTSQPLSDAELQKLDGLVKEALGFSQDRGDSVKVISAPFVTDKNEPADLPLWRQPWLRDVARDAAIPAALVLVALIAVFGLVRPALKAAFPPPPAKDDAAAAAATDLNVVENEQLALAVGPGGLPALEAPISNDKLERARQLARENPVAVANIMRAWVNGEELETAKR</sequence>
<evidence type="ECO:0000256" key="11">
    <source>
        <dbReference type="SAM" id="Phobius"/>
    </source>
</evidence>
<evidence type="ECO:0000256" key="3">
    <source>
        <dbReference type="ARBA" id="ARBA00007971"/>
    </source>
</evidence>
<name>A0A0U3MWA5_9BURK</name>